<feature type="region of interest" description="Disordered" evidence="1">
    <location>
        <begin position="739"/>
        <end position="778"/>
    </location>
</feature>
<comment type="caution">
    <text evidence="2">The sequence shown here is derived from an EMBL/GenBank/DDBJ whole genome shotgun (WGS) entry which is preliminary data.</text>
</comment>
<protein>
    <recommendedName>
        <fullName evidence="4">Zinc finger Mcm10/DnaG-type domain-containing protein</fullName>
    </recommendedName>
</protein>
<keyword evidence="3" id="KW-1185">Reference proteome</keyword>
<evidence type="ECO:0000313" key="3">
    <source>
        <dbReference type="Proteomes" id="UP001530400"/>
    </source>
</evidence>
<feature type="compositionally biased region" description="Basic and acidic residues" evidence="1">
    <location>
        <begin position="739"/>
        <end position="759"/>
    </location>
</feature>
<evidence type="ECO:0008006" key="4">
    <source>
        <dbReference type="Google" id="ProtNLM"/>
    </source>
</evidence>
<reference evidence="2 3" key="1">
    <citation type="submission" date="2024-10" db="EMBL/GenBank/DDBJ databases">
        <title>Updated reference genomes for cyclostephanoid diatoms.</title>
        <authorList>
            <person name="Roberts W.R."/>
            <person name="Alverson A.J."/>
        </authorList>
    </citation>
    <scope>NUCLEOTIDE SEQUENCE [LARGE SCALE GENOMIC DNA]</scope>
    <source>
        <strain evidence="2 3">AJA010-31</strain>
    </source>
</reference>
<feature type="compositionally biased region" description="Low complexity" evidence="1">
    <location>
        <begin position="68"/>
        <end position="78"/>
    </location>
</feature>
<feature type="compositionally biased region" description="Low complexity" evidence="1">
    <location>
        <begin position="11"/>
        <end position="28"/>
    </location>
</feature>
<name>A0ABD3P504_9STRA</name>
<evidence type="ECO:0000256" key="1">
    <source>
        <dbReference type="SAM" id="MobiDB-lite"/>
    </source>
</evidence>
<feature type="compositionally biased region" description="Polar residues" evidence="1">
    <location>
        <begin position="587"/>
        <end position="597"/>
    </location>
</feature>
<feature type="region of interest" description="Disordered" evidence="1">
    <location>
        <begin position="436"/>
        <end position="474"/>
    </location>
</feature>
<gene>
    <name evidence="2" type="ORF">ACHAWO_013936</name>
</gene>
<dbReference type="Gene3D" id="2.40.50.140">
    <property type="entry name" value="Nucleic acid-binding proteins"/>
    <property type="match status" value="1"/>
</dbReference>
<feature type="compositionally biased region" description="Basic and acidic residues" evidence="1">
    <location>
        <begin position="570"/>
        <end position="581"/>
    </location>
</feature>
<feature type="compositionally biased region" description="Polar residues" evidence="1">
    <location>
        <begin position="30"/>
        <end position="41"/>
    </location>
</feature>
<feature type="region of interest" description="Disordered" evidence="1">
    <location>
        <begin position="316"/>
        <end position="341"/>
    </location>
</feature>
<evidence type="ECO:0000313" key="2">
    <source>
        <dbReference type="EMBL" id="KAL3782451.1"/>
    </source>
</evidence>
<dbReference type="InterPro" id="IPR012340">
    <property type="entry name" value="NA-bd_OB-fold"/>
</dbReference>
<proteinExistence type="predicted"/>
<feature type="compositionally biased region" description="Basic and acidic residues" evidence="1">
    <location>
        <begin position="316"/>
        <end position="325"/>
    </location>
</feature>
<feature type="region of interest" description="Disordered" evidence="1">
    <location>
        <begin position="570"/>
        <end position="605"/>
    </location>
</feature>
<feature type="compositionally biased region" description="Polar residues" evidence="1">
    <location>
        <begin position="441"/>
        <end position="457"/>
    </location>
</feature>
<organism evidence="2 3">
    <name type="scientific">Cyclotella atomus</name>
    <dbReference type="NCBI Taxonomy" id="382360"/>
    <lineage>
        <taxon>Eukaryota</taxon>
        <taxon>Sar</taxon>
        <taxon>Stramenopiles</taxon>
        <taxon>Ochrophyta</taxon>
        <taxon>Bacillariophyta</taxon>
        <taxon>Coscinodiscophyceae</taxon>
        <taxon>Thalassiosirophycidae</taxon>
        <taxon>Stephanodiscales</taxon>
        <taxon>Stephanodiscaceae</taxon>
        <taxon>Cyclotella</taxon>
    </lineage>
</organism>
<dbReference type="EMBL" id="JALLPJ020000806">
    <property type="protein sequence ID" value="KAL3782451.1"/>
    <property type="molecule type" value="Genomic_DNA"/>
</dbReference>
<feature type="region of interest" description="Disordered" evidence="1">
    <location>
        <begin position="1"/>
        <end position="95"/>
    </location>
</feature>
<dbReference type="AlphaFoldDB" id="A0ABD3P504"/>
<dbReference type="Proteomes" id="UP001530400">
    <property type="component" value="Unassembled WGS sequence"/>
</dbReference>
<sequence>MDELLSLFDNDSPSSSSAAPPSSDAAAPTSKKNTPAVTPTANDEFGSFFSDDNGPSKSTKQARPSPPSACSSSKQQQPLNNKPIHKNSSTPIDPITNLRITNRHTSLAATIDLFSSCQEPKSCSVLAAMPKSEWTKHITKSSNNGGGKTNLATWGIITNDPGSKFSKSGRPFAILSLGDLPSNSSTVGKTTVGTNNVNATVSVFLFGEALQLLKESTKFYLGKGYAVGVLGFSLMPSSNAASNTSYNNSTLVSLSISDPKQLILIGKCIDVDKCRGTIRKRTATEYGNRFEDVRCGTLVDLRYCGGSGYCFEHRRQGLSSDDGKKNSVGTKSGGKSGSNNLTFMQKQREGLNPAGIQLGKQNVKVKTSSVHVGARDASSRVSEALSQAGLLGNPNNIAQSTTNPYNTQSLSYPSQPTIGQKTQMLKRAPLHMKKSEAKSEIWSSTNTPLSSINSSRAVNPYKSKSKPVSVSIASNKPQKKTDVLEAALQCKRQKTSLASFISCNPTTKQQTSSKPLKLFHTQGFDGSVQVPKPNPLFRHTSSHAMAAKQSCKGLDAQAILDRQKSLADLMKESKSSRRGDRTVTICRPNSQPGNATSKSDDPFASTFDDLPLDRETILNAKSRFGNAAEAEEYARARSIGEYVIVSAKLSFLYTKTFKPTNSDICILNTLFCLNCILSVQQLEVREHEMDQRKKHNNDNNKTITTTGYICKTCNTKTTIEPKGCLRLRHDVRQVRELKEKKSQVGTRKERMERHGKEDVEGGLTLGSGVEWSWRGGLS</sequence>
<accession>A0ABD3P504</accession>